<accession>A0ABR2RIS8</accession>
<comment type="caution">
    <text evidence="1">The sequence shown here is derived from an EMBL/GenBank/DDBJ whole genome shotgun (WGS) entry which is preliminary data.</text>
</comment>
<organism evidence="1 2">
    <name type="scientific">Hibiscus sabdariffa</name>
    <name type="common">roselle</name>
    <dbReference type="NCBI Taxonomy" id="183260"/>
    <lineage>
        <taxon>Eukaryota</taxon>
        <taxon>Viridiplantae</taxon>
        <taxon>Streptophyta</taxon>
        <taxon>Embryophyta</taxon>
        <taxon>Tracheophyta</taxon>
        <taxon>Spermatophyta</taxon>
        <taxon>Magnoliopsida</taxon>
        <taxon>eudicotyledons</taxon>
        <taxon>Gunneridae</taxon>
        <taxon>Pentapetalae</taxon>
        <taxon>rosids</taxon>
        <taxon>malvids</taxon>
        <taxon>Malvales</taxon>
        <taxon>Malvaceae</taxon>
        <taxon>Malvoideae</taxon>
        <taxon>Hibiscus</taxon>
    </lineage>
</organism>
<evidence type="ECO:0000313" key="2">
    <source>
        <dbReference type="Proteomes" id="UP001396334"/>
    </source>
</evidence>
<sequence length="83" mass="9639">METERTQAFRRRAERAMAVQAELVDAMDQNLLQLKLNPNPENLQALEFTRRLLIEVNRQAALWMEEANDYVKGLLDELPPADD</sequence>
<dbReference type="Proteomes" id="UP001396334">
    <property type="component" value="Unassembled WGS sequence"/>
</dbReference>
<dbReference type="EMBL" id="JBBPBN010000022">
    <property type="protein sequence ID" value="KAK9012699.1"/>
    <property type="molecule type" value="Genomic_DNA"/>
</dbReference>
<keyword evidence="2" id="KW-1185">Reference proteome</keyword>
<reference evidence="1 2" key="1">
    <citation type="journal article" date="2024" name="G3 (Bethesda)">
        <title>Genome assembly of Hibiscus sabdariffa L. provides insights into metabolisms of medicinal natural products.</title>
        <authorList>
            <person name="Kim T."/>
        </authorList>
    </citation>
    <scope>NUCLEOTIDE SEQUENCE [LARGE SCALE GENOMIC DNA]</scope>
    <source>
        <strain evidence="1">TK-2024</strain>
        <tissue evidence="1">Old leaves</tissue>
    </source>
</reference>
<gene>
    <name evidence="1" type="ORF">V6N11_040738</name>
</gene>
<proteinExistence type="predicted"/>
<evidence type="ECO:0000313" key="1">
    <source>
        <dbReference type="EMBL" id="KAK9012699.1"/>
    </source>
</evidence>
<name>A0ABR2RIS8_9ROSI</name>
<protein>
    <submittedName>
        <fullName evidence="1">Uncharacterized protein</fullName>
    </submittedName>
</protein>